<sequence length="503" mass="55943">MSTTLSRPQTSRLKKLSLNLLSLFVVAATAASTAISGCAAAPEKDPNFLVKPYVQLGYNFADKAGKVLTITWFAEEKADFKIKVKAADKEVPLTMAVRELSLPRPCFRYSADLDFSGDSFKKTFVKYSYVIEKNSKPVFNASGYARLSHGSEKDRSELKIVVFGDCGANTTGQKNIANQCYKQNPDLVVIPGDIVYQRGLFDEYLSNYFPIYNRDKADAEGVPLIRSVPVVPVLGNHDIALSGRGVDLTKHPGALGYFNFFQVPLNGFSATTGGTNIPTLKGNPERQKAFTSAAQDSFPRMANFSFDYGNTHWTVIDGNFYMNWSDEKIRDWLREDLRKVKPGMWKFVTYHQPAFSIDAPHGKEQRMRLAQDILQEEKVDMVLCGHSHCYERSRPLTFKPAGKDQALKLNPDGTVDGIINTDPKFDGVKVTKANGVIHIVTGGGGANLYVKDPTYKAGEGNDYMPKFVADRHSLTVLDIKGKELKFKQLDEDGKIIDQITLEK</sequence>
<gene>
    <name evidence="3" type="ORF">J0M35_01210</name>
</gene>
<evidence type="ECO:0000313" key="4">
    <source>
        <dbReference type="Proteomes" id="UP000664277"/>
    </source>
</evidence>
<dbReference type="Proteomes" id="UP000664277">
    <property type="component" value="Unassembled WGS sequence"/>
</dbReference>
<dbReference type="Pfam" id="PF00149">
    <property type="entry name" value="Metallophos"/>
    <property type="match status" value="1"/>
</dbReference>
<feature type="chain" id="PRO_5035279274" evidence="1">
    <location>
        <begin position="31"/>
        <end position="503"/>
    </location>
</feature>
<feature type="domain" description="Calcineurin-like phosphoesterase" evidence="2">
    <location>
        <begin position="158"/>
        <end position="390"/>
    </location>
</feature>
<organism evidence="3 4">
    <name type="scientific">Candidatus Obscuribacter phosphatis</name>
    <dbReference type="NCBI Taxonomy" id="1906157"/>
    <lineage>
        <taxon>Bacteria</taxon>
        <taxon>Bacillati</taxon>
        <taxon>Candidatus Melainabacteria</taxon>
        <taxon>Candidatus Obscuribacterales</taxon>
        <taxon>Candidatus Obscuribacteraceae</taxon>
        <taxon>Candidatus Obscuribacter</taxon>
    </lineage>
</organism>
<protein>
    <submittedName>
        <fullName evidence="3">Metallophosphoesterase</fullName>
    </submittedName>
</protein>
<dbReference type="GO" id="GO:0016787">
    <property type="term" value="F:hydrolase activity"/>
    <property type="evidence" value="ECO:0007669"/>
    <property type="project" value="InterPro"/>
</dbReference>
<dbReference type="EMBL" id="JAFLCK010000001">
    <property type="protein sequence ID" value="MBN8658953.1"/>
    <property type="molecule type" value="Genomic_DNA"/>
</dbReference>
<accession>A0A8J7PFA4</accession>
<dbReference type="Gene3D" id="3.60.21.10">
    <property type="match status" value="1"/>
</dbReference>
<feature type="signal peptide" evidence="1">
    <location>
        <begin position="1"/>
        <end position="30"/>
    </location>
</feature>
<proteinExistence type="predicted"/>
<dbReference type="PANTHER" id="PTHR45867">
    <property type="entry name" value="PURPLE ACID PHOSPHATASE"/>
    <property type="match status" value="1"/>
</dbReference>
<dbReference type="InterPro" id="IPR004843">
    <property type="entry name" value="Calcineurin-like_PHP"/>
</dbReference>
<dbReference type="SUPFAM" id="SSF56300">
    <property type="entry name" value="Metallo-dependent phosphatases"/>
    <property type="match status" value="1"/>
</dbReference>
<keyword evidence="1" id="KW-0732">Signal</keyword>
<evidence type="ECO:0000313" key="3">
    <source>
        <dbReference type="EMBL" id="MBN8658953.1"/>
    </source>
</evidence>
<evidence type="ECO:0000259" key="2">
    <source>
        <dbReference type="Pfam" id="PF00149"/>
    </source>
</evidence>
<reference evidence="3" key="1">
    <citation type="submission" date="2021-02" db="EMBL/GenBank/DDBJ databases">
        <title>Genome-Resolved Metagenomics of a Microbial Community Performing Photosynthetic Biological Nutrient Removal.</title>
        <authorList>
            <person name="Mcdaniel E.A."/>
        </authorList>
    </citation>
    <scope>NUCLEOTIDE SEQUENCE</scope>
    <source>
        <strain evidence="3">UWPOB_OBS1</strain>
    </source>
</reference>
<comment type="caution">
    <text evidence="3">The sequence shown here is derived from an EMBL/GenBank/DDBJ whole genome shotgun (WGS) entry which is preliminary data.</text>
</comment>
<dbReference type="AlphaFoldDB" id="A0A8J7PFA4"/>
<evidence type="ECO:0000256" key="1">
    <source>
        <dbReference type="SAM" id="SignalP"/>
    </source>
</evidence>
<name>A0A8J7PFA4_9BACT</name>
<dbReference type="InterPro" id="IPR029052">
    <property type="entry name" value="Metallo-depent_PP-like"/>
</dbReference>